<gene>
    <name evidence="2" type="ORF">FB567DRAFT_600440</name>
</gene>
<dbReference type="SUPFAM" id="SSF54695">
    <property type="entry name" value="POZ domain"/>
    <property type="match status" value="1"/>
</dbReference>
<dbReference type="Proteomes" id="UP000813461">
    <property type="component" value="Unassembled WGS sequence"/>
</dbReference>
<accession>A0A8K0RJA7</accession>
<feature type="domain" description="BTB" evidence="1">
    <location>
        <begin position="41"/>
        <end position="102"/>
    </location>
</feature>
<comment type="caution">
    <text evidence="2">The sequence shown here is derived from an EMBL/GenBank/DDBJ whole genome shotgun (WGS) entry which is preliminary data.</text>
</comment>
<dbReference type="OrthoDB" id="194443at2759"/>
<dbReference type="AlphaFoldDB" id="A0A8K0RJA7"/>
<protein>
    <recommendedName>
        <fullName evidence="1">BTB domain-containing protein</fullName>
    </recommendedName>
</protein>
<evidence type="ECO:0000313" key="2">
    <source>
        <dbReference type="EMBL" id="KAH7094801.1"/>
    </source>
</evidence>
<proteinExistence type="predicted"/>
<dbReference type="CDD" id="cd18186">
    <property type="entry name" value="BTB_POZ_ZBTB_KLHL-like"/>
    <property type="match status" value="1"/>
</dbReference>
<dbReference type="PANTHER" id="PTHR47843">
    <property type="entry name" value="BTB DOMAIN-CONTAINING PROTEIN-RELATED"/>
    <property type="match status" value="1"/>
</dbReference>
<dbReference type="PROSITE" id="PS50097">
    <property type="entry name" value="BTB"/>
    <property type="match status" value="1"/>
</dbReference>
<dbReference type="InterPro" id="IPR000210">
    <property type="entry name" value="BTB/POZ_dom"/>
</dbReference>
<name>A0A8K0RJA7_9PLEO</name>
<dbReference type="InterPro" id="IPR011333">
    <property type="entry name" value="SKP1/BTB/POZ_sf"/>
</dbReference>
<dbReference type="PANTHER" id="PTHR47843:SF2">
    <property type="entry name" value="BTB DOMAIN-CONTAINING PROTEIN"/>
    <property type="match status" value="1"/>
</dbReference>
<keyword evidence="3" id="KW-1185">Reference proteome</keyword>
<reference evidence="2" key="1">
    <citation type="journal article" date="2021" name="Nat. Commun.">
        <title>Genetic determinants of endophytism in the Arabidopsis root mycobiome.</title>
        <authorList>
            <person name="Mesny F."/>
            <person name="Miyauchi S."/>
            <person name="Thiergart T."/>
            <person name="Pickel B."/>
            <person name="Atanasova L."/>
            <person name="Karlsson M."/>
            <person name="Huettel B."/>
            <person name="Barry K.W."/>
            <person name="Haridas S."/>
            <person name="Chen C."/>
            <person name="Bauer D."/>
            <person name="Andreopoulos W."/>
            <person name="Pangilinan J."/>
            <person name="LaButti K."/>
            <person name="Riley R."/>
            <person name="Lipzen A."/>
            <person name="Clum A."/>
            <person name="Drula E."/>
            <person name="Henrissat B."/>
            <person name="Kohler A."/>
            <person name="Grigoriev I.V."/>
            <person name="Martin F.M."/>
            <person name="Hacquard S."/>
        </authorList>
    </citation>
    <scope>NUCLEOTIDE SEQUENCE</scope>
    <source>
        <strain evidence="2">MPI-SDFR-AT-0120</strain>
    </source>
</reference>
<evidence type="ECO:0000313" key="3">
    <source>
        <dbReference type="Proteomes" id="UP000813461"/>
    </source>
</evidence>
<dbReference type="EMBL" id="JAGMVJ010000001">
    <property type="protein sequence ID" value="KAH7094801.1"/>
    <property type="molecule type" value="Genomic_DNA"/>
</dbReference>
<dbReference type="Gene3D" id="3.30.710.10">
    <property type="entry name" value="Potassium Channel Kv1.1, Chain A"/>
    <property type="match status" value="1"/>
</dbReference>
<organism evidence="2 3">
    <name type="scientific">Paraphoma chrysanthemicola</name>
    <dbReference type="NCBI Taxonomy" id="798071"/>
    <lineage>
        <taxon>Eukaryota</taxon>
        <taxon>Fungi</taxon>
        <taxon>Dikarya</taxon>
        <taxon>Ascomycota</taxon>
        <taxon>Pezizomycotina</taxon>
        <taxon>Dothideomycetes</taxon>
        <taxon>Pleosporomycetidae</taxon>
        <taxon>Pleosporales</taxon>
        <taxon>Pleosporineae</taxon>
        <taxon>Phaeosphaeriaceae</taxon>
        <taxon>Paraphoma</taxon>
    </lineage>
</organism>
<sequence length="274" mass="31595">MLVFPLDEHTEKLMSSMNLPGLIHQSTDRPPRPRISAANTEFATVIVGHERKEFTVHKDLLTHYSDFFRAALTGQFREARDNTVTLPQDQPLDFEVFVDWLYYQRFPHKGLGDDADLVAQITLDDGQPDADIFVYQYVFADKYKVEQLKNDSINGLTFAVQDHAKCPVPSPDGISYAFDSLDQESPMCRLIVELVVRWLDPFINNEFESYDNVSFLQSLWKKYALHALDRTVPKYASVVNVCDFHEHKNDEEWAMCESDQMRIKCLCNELGEAC</sequence>
<dbReference type="Pfam" id="PF00651">
    <property type="entry name" value="BTB"/>
    <property type="match status" value="1"/>
</dbReference>
<evidence type="ECO:0000259" key="1">
    <source>
        <dbReference type="PROSITE" id="PS50097"/>
    </source>
</evidence>